<dbReference type="SUPFAM" id="SSF50090">
    <property type="entry name" value="Electron transport accessory proteins"/>
    <property type="match status" value="1"/>
</dbReference>
<name>A0ABR9AC49_9PSED</name>
<dbReference type="NCBIfam" id="TIGR03889">
    <property type="entry name" value="nitrile_acc"/>
    <property type="match status" value="1"/>
</dbReference>
<dbReference type="EMBL" id="JACYNP010000007">
    <property type="protein sequence ID" value="MBD8122914.1"/>
    <property type="molecule type" value="Genomic_DNA"/>
</dbReference>
<reference evidence="2 3" key="1">
    <citation type="journal article" date="2020" name="FEMS Microbiol. Ecol.">
        <title>Temporal dynamics of bacterial communities during seed development and maturation.</title>
        <authorList>
            <person name="Chesneau G."/>
            <person name="Torres-Cortes G."/>
            <person name="Briand M."/>
            <person name="Darrasse A."/>
            <person name="Preveaux A."/>
            <person name="Marais C."/>
            <person name="Jacques M.A."/>
            <person name="Shade A."/>
            <person name="Barret M."/>
        </authorList>
    </citation>
    <scope>NUCLEOTIDE SEQUENCE [LARGE SCALE GENOMIC DNA]</scope>
    <source>
        <strain evidence="2 3">CFBP13723</strain>
    </source>
</reference>
<proteinExistence type="predicted"/>
<dbReference type="InterPro" id="IPR008990">
    <property type="entry name" value="Elect_transpt_acc-like_dom_sf"/>
</dbReference>
<dbReference type="InterPro" id="IPR049054">
    <property type="entry name" value="CN_hydtase_beta-like_N"/>
</dbReference>
<protein>
    <submittedName>
        <fullName evidence="2">Nitrile hydratase accessory protein</fullName>
    </submittedName>
</protein>
<dbReference type="InterPro" id="IPR023808">
    <property type="entry name" value="Nitrile_Hydratase_acc_put"/>
</dbReference>
<accession>A0ABR9AC49</accession>
<feature type="domain" description="Nitrile hydratase beta subunit-like N-terminal" evidence="1">
    <location>
        <begin position="26"/>
        <end position="108"/>
    </location>
</feature>
<dbReference type="InterPro" id="IPR042262">
    <property type="entry name" value="CN_hydtase_beta_C"/>
</dbReference>
<gene>
    <name evidence="2" type="ORF">IFT62_17005</name>
</gene>
<keyword evidence="3" id="KW-1185">Reference proteome</keyword>
<sequence>MFTRFEEFAANSMLGGKDSPPRSQGRLQFTQDWQRSLYGLALALSKAGHFEWGEFRQNLINSISSWEQLPCDDQPPWDYYERYLEALIKVLQQHSLLDTDELQARLSALKPDNEQ</sequence>
<comment type="caution">
    <text evidence="2">The sequence shown here is derived from an EMBL/GenBank/DDBJ whole genome shotgun (WGS) entry which is preliminary data.</text>
</comment>
<dbReference type="RefSeq" id="WP_191944971.1">
    <property type="nucleotide sequence ID" value="NZ_JACYNP010000007.1"/>
</dbReference>
<evidence type="ECO:0000313" key="3">
    <source>
        <dbReference type="Proteomes" id="UP000625247"/>
    </source>
</evidence>
<evidence type="ECO:0000313" key="2">
    <source>
        <dbReference type="EMBL" id="MBD8122914.1"/>
    </source>
</evidence>
<dbReference type="Gene3D" id="1.10.472.20">
    <property type="entry name" value="Nitrile hydratase, beta subunit"/>
    <property type="match status" value="1"/>
</dbReference>
<organism evidence="2 3">
    <name type="scientific">Pseudomonas lutea</name>
    <dbReference type="NCBI Taxonomy" id="243924"/>
    <lineage>
        <taxon>Bacteria</taxon>
        <taxon>Pseudomonadati</taxon>
        <taxon>Pseudomonadota</taxon>
        <taxon>Gammaproteobacteria</taxon>
        <taxon>Pseudomonadales</taxon>
        <taxon>Pseudomonadaceae</taxon>
        <taxon>Pseudomonas</taxon>
    </lineage>
</organism>
<evidence type="ECO:0000259" key="1">
    <source>
        <dbReference type="Pfam" id="PF21006"/>
    </source>
</evidence>
<dbReference type="Proteomes" id="UP000625247">
    <property type="component" value="Unassembled WGS sequence"/>
</dbReference>
<dbReference type="Pfam" id="PF21006">
    <property type="entry name" value="NHase_beta_N"/>
    <property type="match status" value="1"/>
</dbReference>